<dbReference type="eggNOG" id="COG3933">
    <property type="taxonomic scope" value="Bacteria"/>
</dbReference>
<dbReference type="InterPro" id="IPR036388">
    <property type="entry name" value="WH-like_DNA-bd_sf"/>
</dbReference>
<dbReference type="SMART" id="SM00382">
    <property type="entry name" value="AAA"/>
    <property type="match status" value="1"/>
</dbReference>
<evidence type="ECO:0000256" key="4">
    <source>
        <dbReference type="ARBA" id="ARBA00022840"/>
    </source>
</evidence>
<accession>K8WMK4</accession>
<keyword evidence="5" id="KW-0238">DNA-binding</keyword>
<sequence>MEKVIELTQNNSISATTIEIVEQTGISRANVSHYLNILVNEGLIYKTNTRPVQYHTNKKELIGNVEKNTTEYLKSNIPDPFYYLLGYNSSLKKQISQAKAAVIYPPKGLHTLLTGDTGVGKSLFATLMYKYAVFMNRLADNAPFIVFNCADYASNPQLLVSHIFGHAKGAFTGADKDKAGLISEANGGMLFLDEVHRLPPEGQEMIFYFMDTGTYGFLGETKRHRESEILLVCATTEEPSSALLSTFLRRIPITIHLPNLAQRTPEDQIELVKFLVEIESKRINCAVSLDPESVKAIVGSSFTGNIGKLKSTIQSVCAQFFIDKSAHENHINVNFEALELTTKMGVFNLERDNDYQSKIKRAIGDGIHVSPDSPHYQLSNDSYIDLTKHDTPFKVYEFIDNRMNFILDQKFDIQQVNRYITSELNNFLSFNIQNSKDNFDHGIDSKILNFCYSLQAEITLQLGKELGNGFVYLFGYHLQNIIDNPQTYRVNTWTRRYAIDKFKEYGSAQTIKTRLQSDFNVSINDDEVAYLTILLSSLVVHERGKVIHIIVATHGEKIASNMADIAKKLIGEQNITAVDMPLDIRPNQAIDKIKGTIISTENAKGFLLLVDMGSLLQAGEIIEQEYNIPVKTLDMVSTPLVIEALRRTVILNADLNEIYFSLQHFKGYGANKPDYLALTEKPLAILAICSTGKGIAKKLQDLLRSILDEMNRKDIHIVNISVDEVLSEKHSLLTDYQVLLSVGVIDPQLDAPYIPLAHLFTPAGELTFQNVIGRSFTTGKSDENPVTVTKLSEQYLQDFLVFLNPKKIVPIIMSFIRKIREERELDDFGKDLLKNCVHICLALERSIRHESIEYNKNNKQKLMDSQLFKIYQHANYLLEEKIGAKLSDDELFYIIDMIESE</sequence>
<dbReference type="InterPro" id="IPR036662">
    <property type="entry name" value="PTS_EIIA_man-typ_sf"/>
</dbReference>
<feature type="domain" description="Sigma-54 factor interaction" evidence="6">
    <location>
        <begin position="84"/>
        <end position="318"/>
    </location>
</feature>
<dbReference type="InterPro" id="IPR033887">
    <property type="entry name" value="PTS_IIA_man"/>
</dbReference>
<dbReference type="AlphaFoldDB" id="K8WMK4"/>
<dbReference type="InterPro" id="IPR001845">
    <property type="entry name" value="HTH_ArsR_DNA-bd_dom"/>
</dbReference>
<evidence type="ECO:0000256" key="5">
    <source>
        <dbReference type="ARBA" id="ARBA00023125"/>
    </source>
</evidence>
<feature type="domain" description="PTS EIIA type-4" evidence="7">
    <location>
        <begin position="546"/>
        <end position="695"/>
    </location>
</feature>
<dbReference type="Pfam" id="PF00874">
    <property type="entry name" value="PRD"/>
    <property type="match status" value="1"/>
</dbReference>
<dbReference type="Gene3D" id="3.40.50.510">
    <property type="entry name" value="Phosphotransferase system, mannose-type IIA component"/>
    <property type="match status" value="1"/>
</dbReference>
<evidence type="ECO:0000259" key="8">
    <source>
        <dbReference type="PROSITE" id="PS51372"/>
    </source>
</evidence>
<name>K8WMK4_9GAMM</name>
<dbReference type="SUPFAM" id="SSF46785">
    <property type="entry name" value="Winged helix' DNA-binding domain"/>
    <property type="match status" value="1"/>
</dbReference>
<dbReference type="SUPFAM" id="SSF52540">
    <property type="entry name" value="P-loop containing nucleoside triphosphate hydrolases"/>
    <property type="match status" value="1"/>
</dbReference>
<dbReference type="EMBL" id="AKKL01000023">
    <property type="protein sequence ID" value="EKT61833.1"/>
    <property type="molecule type" value="Genomic_DNA"/>
</dbReference>
<dbReference type="CDD" id="cd00006">
    <property type="entry name" value="PTS_IIA_man"/>
    <property type="match status" value="1"/>
</dbReference>
<dbReference type="Pfam" id="PF03610">
    <property type="entry name" value="EIIA-man"/>
    <property type="match status" value="1"/>
</dbReference>
<dbReference type="Gene3D" id="3.40.50.300">
    <property type="entry name" value="P-loop containing nucleotide triphosphate hydrolases"/>
    <property type="match status" value="1"/>
</dbReference>
<dbReference type="InterPro" id="IPR004701">
    <property type="entry name" value="PTS_EIIA_man-typ"/>
</dbReference>
<dbReference type="Pfam" id="PF01022">
    <property type="entry name" value="HTH_5"/>
    <property type="match status" value="1"/>
</dbReference>
<evidence type="ECO:0000313" key="9">
    <source>
        <dbReference type="EMBL" id="EKT61833.1"/>
    </source>
</evidence>
<keyword evidence="3" id="KW-0418">Kinase</keyword>
<organism evidence="9 10">
    <name type="scientific">Providencia burhodogranariea DSM 19968</name>
    <dbReference type="NCBI Taxonomy" id="1141662"/>
    <lineage>
        <taxon>Bacteria</taxon>
        <taxon>Pseudomonadati</taxon>
        <taxon>Pseudomonadota</taxon>
        <taxon>Gammaproteobacteria</taxon>
        <taxon>Enterobacterales</taxon>
        <taxon>Morganellaceae</taxon>
        <taxon>Providencia</taxon>
    </lineage>
</organism>
<dbReference type="InterPro" id="IPR027417">
    <property type="entry name" value="P-loop_NTPase"/>
</dbReference>
<dbReference type="GO" id="GO:0003700">
    <property type="term" value="F:DNA-binding transcription factor activity"/>
    <property type="evidence" value="ECO:0007669"/>
    <property type="project" value="InterPro"/>
</dbReference>
<dbReference type="PROSITE" id="PS51372">
    <property type="entry name" value="PRD_2"/>
    <property type="match status" value="2"/>
</dbReference>
<evidence type="ECO:0000313" key="10">
    <source>
        <dbReference type="Proteomes" id="UP000009336"/>
    </source>
</evidence>
<dbReference type="Pfam" id="PF00158">
    <property type="entry name" value="Sigma54_activat"/>
    <property type="match status" value="1"/>
</dbReference>
<dbReference type="PROSITE" id="PS00676">
    <property type="entry name" value="SIGMA54_INTERACT_2"/>
    <property type="match status" value="1"/>
</dbReference>
<dbReference type="InterPro" id="IPR025943">
    <property type="entry name" value="Sigma_54_int_dom_ATP-bd_2"/>
</dbReference>
<dbReference type="InterPro" id="IPR036390">
    <property type="entry name" value="WH_DNA-bd_sf"/>
</dbReference>
<dbReference type="PANTHER" id="PTHR32071">
    <property type="entry name" value="TRANSCRIPTIONAL REGULATORY PROTEIN"/>
    <property type="match status" value="1"/>
</dbReference>
<keyword evidence="2" id="KW-0547">Nucleotide-binding</keyword>
<dbReference type="InterPro" id="IPR036634">
    <property type="entry name" value="PRD_sf"/>
</dbReference>
<keyword evidence="10" id="KW-1185">Reference proteome</keyword>
<protein>
    <submittedName>
        <fullName evidence="9">Sigma-54 factor, interaction domain-containing protein</fullName>
    </submittedName>
</protein>
<feature type="domain" description="PRD" evidence="8">
    <location>
        <begin position="442"/>
        <end position="545"/>
    </location>
</feature>
<dbReference type="GO" id="GO:0005524">
    <property type="term" value="F:ATP binding"/>
    <property type="evidence" value="ECO:0007669"/>
    <property type="project" value="UniProtKB-KW"/>
</dbReference>
<comment type="caution">
    <text evidence="9">The sequence shown here is derived from an EMBL/GenBank/DDBJ whole genome shotgun (WGS) entry which is preliminary data.</text>
</comment>
<dbReference type="InterPro" id="IPR002078">
    <property type="entry name" value="Sigma_54_int"/>
</dbReference>
<dbReference type="SUPFAM" id="SSF53062">
    <property type="entry name" value="PTS system fructose IIA component-like"/>
    <property type="match status" value="1"/>
</dbReference>
<dbReference type="HOGENOM" id="CLU_014204_1_1_6"/>
<dbReference type="PROSITE" id="PS51096">
    <property type="entry name" value="PTS_EIIA_TYPE_4"/>
    <property type="match status" value="1"/>
</dbReference>
<gene>
    <name evidence="9" type="ORF">OOA_09523</name>
</gene>
<dbReference type="STRING" id="1141662.OOA_09523"/>
<dbReference type="CDD" id="cd00090">
    <property type="entry name" value="HTH_ARSR"/>
    <property type="match status" value="1"/>
</dbReference>
<dbReference type="eggNOG" id="COG1221">
    <property type="taxonomic scope" value="Bacteria"/>
</dbReference>
<dbReference type="PANTHER" id="PTHR32071:SF90">
    <property type="entry name" value="TRANSCRIPTIONAL REGULATORY PROTEIN LEVR"/>
    <property type="match status" value="1"/>
</dbReference>
<proteinExistence type="predicted"/>
<evidence type="ECO:0000259" key="7">
    <source>
        <dbReference type="PROSITE" id="PS51096"/>
    </source>
</evidence>
<evidence type="ECO:0000259" key="6">
    <source>
        <dbReference type="PROSITE" id="PS50045"/>
    </source>
</evidence>
<evidence type="ECO:0000256" key="2">
    <source>
        <dbReference type="ARBA" id="ARBA00022741"/>
    </source>
</evidence>
<dbReference type="GO" id="GO:0009401">
    <property type="term" value="P:phosphoenolpyruvate-dependent sugar phosphotransferase system"/>
    <property type="evidence" value="ECO:0007669"/>
    <property type="project" value="InterPro"/>
</dbReference>
<dbReference type="Proteomes" id="UP000009336">
    <property type="component" value="Unassembled WGS sequence"/>
</dbReference>
<dbReference type="PROSITE" id="PS50045">
    <property type="entry name" value="SIGMA54_INTERACT_4"/>
    <property type="match status" value="1"/>
</dbReference>
<dbReference type="GO" id="GO:0016301">
    <property type="term" value="F:kinase activity"/>
    <property type="evidence" value="ECO:0007669"/>
    <property type="project" value="UniProtKB-KW"/>
</dbReference>
<dbReference type="InterPro" id="IPR011608">
    <property type="entry name" value="PRD"/>
</dbReference>
<evidence type="ECO:0000256" key="1">
    <source>
        <dbReference type="ARBA" id="ARBA00022679"/>
    </source>
</evidence>
<dbReference type="PATRIC" id="fig|1141662.3.peg.1930"/>
<dbReference type="GO" id="GO:0016020">
    <property type="term" value="C:membrane"/>
    <property type="evidence" value="ECO:0007669"/>
    <property type="project" value="InterPro"/>
</dbReference>
<evidence type="ECO:0000256" key="3">
    <source>
        <dbReference type="ARBA" id="ARBA00022777"/>
    </source>
</evidence>
<dbReference type="GO" id="GO:0003677">
    <property type="term" value="F:DNA binding"/>
    <property type="evidence" value="ECO:0007669"/>
    <property type="project" value="UniProtKB-KW"/>
</dbReference>
<dbReference type="Gene3D" id="1.10.10.10">
    <property type="entry name" value="Winged helix-like DNA-binding domain superfamily/Winged helix DNA-binding domain"/>
    <property type="match status" value="1"/>
</dbReference>
<feature type="domain" description="PRD" evidence="8">
    <location>
        <begin position="803"/>
        <end position="901"/>
    </location>
</feature>
<keyword evidence="1" id="KW-0808">Transferase</keyword>
<dbReference type="InterPro" id="IPR003593">
    <property type="entry name" value="AAA+_ATPase"/>
</dbReference>
<dbReference type="InterPro" id="IPR011991">
    <property type="entry name" value="ArsR-like_HTH"/>
</dbReference>
<keyword evidence="4" id="KW-0067">ATP-binding</keyword>
<dbReference type="Gene3D" id="1.10.1790.10">
    <property type="entry name" value="PRD domain"/>
    <property type="match status" value="1"/>
</dbReference>
<reference evidence="9 10" key="1">
    <citation type="journal article" date="2012" name="BMC Genomics">
        <title>Comparative genomics of bacteria in the genus Providencia isolated from wild Drosophila melanogaster.</title>
        <authorList>
            <person name="Galac M.R."/>
            <person name="Lazzaro B.P."/>
        </authorList>
    </citation>
    <scope>NUCLEOTIDE SEQUENCE [LARGE SCALE GENOMIC DNA]</scope>
    <source>
        <strain evidence="9 10">DSM 19968</strain>
    </source>
</reference>
<dbReference type="CDD" id="cd00009">
    <property type="entry name" value="AAA"/>
    <property type="match status" value="1"/>
</dbReference>
<dbReference type="SUPFAM" id="SSF63520">
    <property type="entry name" value="PTS-regulatory domain, PRD"/>
    <property type="match status" value="2"/>
</dbReference>